<reference evidence="5" key="1">
    <citation type="journal article" date="2022" name="Cell">
        <title>Design, construction, and in vivo augmentation of a complex gut microbiome.</title>
        <authorList>
            <person name="Cheng A.G."/>
            <person name="Ho P.Y."/>
            <person name="Aranda-Diaz A."/>
            <person name="Jain S."/>
            <person name="Yu F.B."/>
            <person name="Meng X."/>
            <person name="Wang M."/>
            <person name="Iakiviak M."/>
            <person name="Nagashima K."/>
            <person name="Zhao A."/>
            <person name="Murugkar P."/>
            <person name="Patil A."/>
            <person name="Atabakhsh K."/>
            <person name="Weakley A."/>
            <person name="Yan J."/>
            <person name="Brumbaugh A.R."/>
            <person name="Higginbottom S."/>
            <person name="Dimas A."/>
            <person name="Shiver A.L."/>
            <person name="Deutschbauer A."/>
            <person name="Neff N."/>
            <person name="Sonnenburg J.L."/>
            <person name="Huang K.C."/>
            <person name="Fischbach M.A."/>
        </authorList>
    </citation>
    <scope>NUCLEOTIDE SEQUENCE</scope>
    <source>
        <strain evidence="5">DSM 19829</strain>
    </source>
</reference>
<gene>
    <name evidence="5" type="ORF">NQ502_18965</name>
</gene>
<dbReference type="SMART" id="SM00448">
    <property type="entry name" value="REC"/>
    <property type="match status" value="1"/>
</dbReference>
<organism evidence="5 6">
    <name type="scientific">Ruminococcus gauvreauii</name>
    <dbReference type="NCBI Taxonomy" id="438033"/>
    <lineage>
        <taxon>Bacteria</taxon>
        <taxon>Bacillati</taxon>
        <taxon>Bacillota</taxon>
        <taxon>Clostridia</taxon>
        <taxon>Eubacteriales</taxon>
        <taxon>Oscillospiraceae</taxon>
        <taxon>Ruminococcus</taxon>
    </lineage>
</organism>
<evidence type="ECO:0000313" key="5">
    <source>
        <dbReference type="EMBL" id="UWP59411.1"/>
    </source>
</evidence>
<accession>A0ABY5VGL5</accession>
<evidence type="ECO:0000313" key="6">
    <source>
        <dbReference type="Proteomes" id="UP001060164"/>
    </source>
</evidence>
<dbReference type="Proteomes" id="UP001060164">
    <property type="component" value="Chromosome"/>
</dbReference>
<keyword evidence="3" id="KW-0597">Phosphoprotein</keyword>
<dbReference type="Pfam" id="PF00072">
    <property type="entry name" value="Response_reg"/>
    <property type="match status" value="1"/>
</dbReference>
<dbReference type="PROSITE" id="PS50110">
    <property type="entry name" value="RESPONSE_REGULATORY"/>
    <property type="match status" value="1"/>
</dbReference>
<comment type="function">
    <text evidence="2">May play the central regulatory role in sporulation. It may be an element of the effector pathway responsible for the activation of sporulation genes in response to nutritional stress. Spo0A may act in concert with spo0H (a sigma factor) to control the expression of some genes that are critical to the sporulation process.</text>
</comment>
<name>A0ABY5VGL5_9FIRM</name>
<dbReference type="EMBL" id="CP102290">
    <property type="protein sequence ID" value="UWP59411.1"/>
    <property type="molecule type" value="Genomic_DNA"/>
</dbReference>
<dbReference type="SUPFAM" id="SSF52172">
    <property type="entry name" value="CheY-like"/>
    <property type="match status" value="1"/>
</dbReference>
<dbReference type="InterPro" id="IPR011006">
    <property type="entry name" value="CheY-like_superfamily"/>
</dbReference>
<evidence type="ECO:0000256" key="1">
    <source>
        <dbReference type="ARBA" id="ARBA00018672"/>
    </source>
</evidence>
<dbReference type="InterPro" id="IPR001789">
    <property type="entry name" value="Sig_transdc_resp-reg_receiver"/>
</dbReference>
<sequence length="202" mass="22750">MIRVMIIEDDQDFAYLICKKLSIAEDMIIAGTYGEVSDDIITDAAQHADVVLLDLNLSGNLEEDEFDGVRIAKKIRGQTDAKILILTAYESPGIVMRSSMDAFASGYLYKSNHVMLLSAIRDVFYERNPEGIYICASLLKKLTFAERYTLMNYLGYDVEIHSTAKTKSNQISSIVQKLGVEKPSDLFHVFKNYPNLMSLNID</sequence>
<dbReference type="Gene3D" id="3.40.50.2300">
    <property type="match status" value="1"/>
</dbReference>
<proteinExistence type="predicted"/>
<feature type="modified residue" description="4-aspartylphosphate" evidence="3">
    <location>
        <position position="54"/>
    </location>
</feature>
<evidence type="ECO:0000256" key="3">
    <source>
        <dbReference type="PROSITE-ProRule" id="PRU00169"/>
    </source>
</evidence>
<keyword evidence="6" id="KW-1185">Reference proteome</keyword>
<dbReference type="RefSeq" id="WP_028528020.1">
    <property type="nucleotide sequence ID" value="NZ_CABLBR010000006.1"/>
</dbReference>
<protein>
    <recommendedName>
        <fullName evidence="1">Stage 0 sporulation protein A homolog</fullName>
    </recommendedName>
</protein>
<evidence type="ECO:0000259" key="4">
    <source>
        <dbReference type="PROSITE" id="PS50110"/>
    </source>
</evidence>
<feature type="domain" description="Response regulatory" evidence="4">
    <location>
        <begin position="3"/>
        <end position="125"/>
    </location>
</feature>
<evidence type="ECO:0000256" key="2">
    <source>
        <dbReference type="ARBA" id="ARBA00024867"/>
    </source>
</evidence>